<comment type="subunit">
    <text evidence="12">Ring-like homodimer.</text>
</comment>
<dbReference type="Gene3D" id="3.80.10.10">
    <property type="entry name" value="Ribonuclease Inhibitor"/>
    <property type="match status" value="2"/>
</dbReference>
<proteinExistence type="predicted"/>
<dbReference type="InterPro" id="IPR041698">
    <property type="entry name" value="Methyltransf_25"/>
</dbReference>
<dbReference type="GO" id="GO:0042054">
    <property type="term" value="F:histone methyltransferase activity"/>
    <property type="evidence" value="ECO:0007669"/>
    <property type="project" value="TreeGrafter"/>
</dbReference>
<dbReference type="InterPro" id="IPR029063">
    <property type="entry name" value="SAM-dependent_MTases_sf"/>
</dbReference>
<evidence type="ECO:0000256" key="8">
    <source>
        <dbReference type="ARBA" id="ARBA00022737"/>
    </source>
</evidence>
<dbReference type="Proteomes" id="UP001161247">
    <property type="component" value="Chromosome 3"/>
</dbReference>
<dbReference type="InterPro" id="IPR032675">
    <property type="entry name" value="LRR_dom_sf"/>
</dbReference>
<dbReference type="SUPFAM" id="SSF53335">
    <property type="entry name" value="S-adenosyl-L-methionine-dependent methyltransferases"/>
    <property type="match status" value="1"/>
</dbReference>
<keyword evidence="9 15" id="KW-0472">Membrane</keyword>
<evidence type="ECO:0000256" key="7">
    <source>
        <dbReference type="ARBA" id="ARBA00022729"/>
    </source>
</evidence>
<evidence type="ECO:0000256" key="1">
    <source>
        <dbReference type="ARBA" id="ARBA00004370"/>
    </source>
</evidence>
<gene>
    <name evidence="19" type="ORF">OLC1_LOCUS10096</name>
</gene>
<evidence type="ECO:0000256" key="6">
    <source>
        <dbReference type="ARBA" id="ARBA00022691"/>
    </source>
</evidence>
<dbReference type="FunFam" id="3.80.10.10:FF:000542">
    <property type="entry name" value="Leucine-rich repeat protein kinase family protein"/>
    <property type="match status" value="1"/>
</dbReference>
<dbReference type="InterPro" id="IPR055135">
    <property type="entry name" value="PRMT_dom"/>
</dbReference>
<dbReference type="Pfam" id="PF08263">
    <property type="entry name" value="LRRNT_2"/>
    <property type="match status" value="1"/>
</dbReference>
<dbReference type="FunFam" id="3.80.10.10:FF:000041">
    <property type="entry name" value="LRR receptor-like serine/threonine-protein kinase ERECTA"/>
    <property type="match status" value="1"/>
</dbReference>
<feature type="domain" description="Protein arginine N-methyltransferase" evidence="18">
    <location>
        <begin position="565"/>
        <end position="732"/>
    </location>
</feature>
<keyword evidence="10" id="KW-0325">Glycoprotein</keyword>
<dbReference type="AlphaFoldDB" id="A0AAV1CX35"/>
<evidence type="ECO:0000256" key="10">
    <source>
        <dbReference type="ARBA" id="ARBA00023180"/>
    </source>
</evidence>
<evidence type="ECO:0000256" key="4">
    <source>
        <dbReference type="ARBA" id="ARBA00022614"/>
    </source>
</evidence>
<dbReference type="EC" id="2.1.1.319" evidence="2"/>
<evidence type="ECO:0000259" key="17">
    <source>
        <dbReference type="Pfam" id="PF13649"/>
    </source>
</evidence>
<dbReference type="PANTHER" id="PTHR11006:SF68">
    <property type="entry name" value="PROTEIN ARGININE N-METHYLTRANSFERASE PRMT10"/>
    <property type="match status" value="1"/>
</dbReference>
<reference evidence="19" key="1">
    <citation type="submission" date="2023-03" db="EMBL/GenBank/DDBJ databases">
        <authorList>
            <person name="Julca I."/>
        </authorList>
    </citation>
    <scope>NUCLEOTIDE SEQUENCE</scope>
</reference>
<sequence>MRRNRNTQYDMYTDDYNHAKLYIWNAFLKLILLSASHSGVVLSFTDPHDAAVLMSVKQQWGNTPPSWNVSVDPCEGWEGVACDSSSRVVTLSLSSMNFTGTLTDDISGLTELTSLILTGCRFRGEIPNELGTLVNLSFLALNENSFSGEIPASLGSLSNLYWLDLSDNLLSGAIPVSTSTTPGLDLLVKAKHIHLGRNNLSGTTPPQHLSSDMVLTHLLLNGNRLTGEIPASLGNIQTLQVLDSNALVGEIPDLNSLINLNTLILGSNLFSGPLPDLSGMNDLNYVDLSGNAFQPSQAPAWFSTLNSLNTLYLKNNSFNGTLDFGDNISQQLQSVDLQNSGITSLVLNSGYNKSLLLRGNPICQTSQNVTARWKSYTEAMASNRAAISANGGGAGAAVDKGVDFANYFCTYAYLYHQKEMLSDRVRMDAYFNAVFRNKHHFQGKAVLDVGTGSGILAIWSAQAGARKVYAVEATKMAEHARALVKANNLEGIVEVIEGSIEDITLPEKVDVIISEWMGYFLLRESMFDSVICARDRWLKPGGLMYPSHARMWVAPIRSRVVDQKKDDYDRTMEDWYNFVDETKASYGVDMNIFTKPFKDEQRKYYLQTSLWNNLHPEQVIGDAGIIKDIDCSTATIDDIRSVRSSISSSITENNRFCAYAGWFDVHFRGNKQNPAREEIELTTAPSEEHGTHWGQQVFLIHPPLNVEKGDALIIDVSMDRSQENHRLMEVEFGCEIRHCSGKLRPPLKHKFYIE</sequence>
<dbReference type="Pfam" id="PF13649">
    <property type="entry name" value="Methyltransf_25"/>
    <property type="match status" value="1"/>
</dbReference>
<dbReference type="Gene3D" id="3.40.50.150">
    <property type="entry name" value="Vaccinia Virus protein VP39"/>
    <property type="match status" value="1"/>
</dbReference>
<protein>
    <recommendedName>
        <fullName evidence="13">Protein arginine N-methyltransferase PRMT10</fullName>
        <ecNumber evidence="2">2.1.1.319</ecNumber>
    </recommendedName>
</protein>
<comment type="subcellular location">
    <subcellularLocation>
        <location evidence="1">Membrane</location>
    </subcellularLocation>
</comment>
<feature type="transmembrane region" description="Helical" evidence="15">
    <location>
        <begin position="21"/>
        <end position="44"/>
    </location>
</feature>
<dbReference type="GO" id="GO:0016020">
    <property type="term" value="C:membrane"/>
    <property type="evidence" value="ECO:0007669"/>
    <property type="project" value="UniProtKB-SubCell"/>
</dbReference>
<evidence type="ECO:0000256" key="9">
    <source>
        <dbReference type="ARBA" id="ARBA00023136"/>
    </source>
</evidence>
<keyword evidence="15" id="KW-1133">Transmembrane helix</keyword>
<evidence type="ECO:0000256" key="12">
    <source>
        <dbReference type="ARBA" id="ARBA00065072"/>
    </source>
</evidence>
<dbReference type="GO" id="GO:0032259">
    <property type="term" value="P:methylation"/>
    <property type="evidence" value="ECO:0007669"/>
    <property type="project" value="UniProtKB-KW"/>
</dbReference>
<evidence type="ECO:0000256" key="11">
    <source>
        <dbReference type="ARBA" id="ARBA00049086"/>
    </source>
</evidence>
<feature type="domain" description="Leucine-rich repeat-containing N-terminal plant-type" evidence="16">
    <location>
        <begin position="47"/>
        <end position="83"/>
    </location>
</feature>
<keyword evidence="7" id="KW-0732">Signal</keyword>
<dbReference type="CDD" id="cd02440">
    <property type="entry name" value="AdoMet_MTases"/>
    <property type="match status" value="1"/>
</dbReference>
<dbReference type="InterPro" id="IPR013210">
    <property type="entry name" value="LRR_N_plant-typ"/>
</dbReference>
<keyword evidence="8" id="KW-0677">Repeat</keyword>
<keyword evidence="3 14" id="KW-0489">Methyltransferase</keyword>
<evidence type="ECO:0000256" key="5">
    <source>
        <dbReference type="ARBA" id="ARBA00022679"/>
    </source>
</evidence>
<name>A0AAV1CX35_OLDCO</name>
<feature type="domain" description="Methyltransferase" evidence="17">
    <location>
        <begin position="446"/>
        <end position="542"/>
    </location>
</feature>
<evidence type="ECO:0000256" key="3">
    <source>
        <dbReference type="ARBA" id="ARBA00022603"/>
    </source>
</evidence>
<evidence type="ECO:0000256" key="2">
    <source>
        <dbReference type="ARBA" id="ARBA00011925"/>
    </source>
</evidence>
<keyword evidence="6 14" id="KW-0949">S-adenosyl-L-methionine</keyword>
<dbReference type="FunFam" id="2.70.160.11:FF:000012">
    <property type="entry name" value="Protein arginine N-methyltransferase PRMT10"/>
    <property type="match status" value="1"/>
</dbReference>
<evidence type="ECO:0000313" key="19">
    <source>
        <dbReference type="EMBL" id="CAI9100210.1"/>
    </source>
</evidence>
<evidence type="ECO:0000256" key="15">
    <source>
        <dbReference type="SAM" id="Phobius"/>
    </source>
</evidence>
<dbReference type="GO" id="GO:0005634">
    <property type="term" value="C:nucleus"/>
    <property type="evidence" value="ECO:0007669"/>
    <property type="project" value="TreeGrafter"/>
</dbReference>
<dbReference type="Pfam" id="PF22528">
    <property type="entry name" value="PRMT_C"/>
    <property type="match status" value="1"/>
</dbReference>
<dbReference type="EMBL" id="OX459120">
    <property type="protein sequence ID" value="CAI9100210.1"/>
    <property type="molecule type" value="Genomic_DNA"/>
</dbReference>
<organism evidence="19 20">
    <name type="scientific">Oldenlandia corymbosa var. corymbosa</name>
    <dbReference type="NCBI Taxonomy" id="529605"/>
    <lineage>
        <taxon>Eukaryota</taxon>
        <taxon>Viridiplantae</taxon>
        <taxon>Streptophyta</taxon>
        <taxon>Embryophyta</taxon>
        <taxon>Tracheophyta</taxon>
        <taxon>Spermatophyta</taxon>
        <taxon>Magnoliopsida</taxon>
        <taxon>eudicotyledons</taxon>
        <taxon>Gunneridae</taxon>
        <taxon>Pentapetalae</taxon>
        <taxon>asterids</taxon>
        <taxon>lamiids</taxon>
        <taxon>Gentianales</taxon>
        <taxon>Rubiaceae</taxon>
        <taxon>Rubioideae</taxon>
        <taxon>Spermacoceae</taxon>
        <taxon>Hedyotis-Oldenlandia complex</taxon>
        <taxon>Oldenlandia</taxon>
    </lineage>
</organism>
<dbReference type="Pfam" id="PF00560">
    <property type="entry name" value="LRR_1"/>
    <property type="match status" value="2"/>
</dbReference>
<keyword evidence="20" id="KW-1185">Reference proteome</keyword>
<evidence type="ECO:0000256" key="13">
    <source>
        <dbReference type="ARBA" id="ARBA00073641"/>
    </source>
</evidence>
<keyword evidence="5 14" id="KW-0808">Transferase</keyword>
<dbReference type="FunFam" id="3.40.50.150:FF:000132">
    <property type="entry name" value="Protein arginine N-methyltransferase PRMT10"/>
    <property type="match status" value="1"/>
</dbReference>
<dbReference type="PROSITE" id="PS51678">
    <property type="entry name" value="SAM_MT_PRMT"/>
    <property type="match status" value="1"/>
</dbReference>
<accession>A0AAV1CX35</accession>
<evidence type="ECO:0000259" key="16">
    <source>
        <dbReference type="Pfam" id="PF08263"/>
    </source>
</evidence>
<dbReference type="Gene3D" id="2.70.160.11">
    <property type="entry name" value="Hnrnp arginine n-methyltransferase1"/>
    <property type="match status" value="1"/>
</dbReference>
<evidence type="ECO:0000259" key="18">
    <source>
        <dbReference type="Pfam" id="PF22528"/>
    </source>
</evidence>
<evidence type="ECO:0000313" key="20">
    <source>
        <dbReference type="Proteomes" id="UP001161247"/>
    </source>
</evidence>
<dbReference type="SUPFAM" id="SSF52058">
    <property type="entry name" value="L domain-like"/>
    <property type="match status" value="1"/>
</dbReference>
<comment type="catalytic activity">
    <reaction evidence="11">
        <text>L-arginyl-[protein] + 2 S-adenosyl-L-methionine = N(omega),N(omega)-dimethyl-L-arginyl-[protein] + 2 S-adenosyl-L-homocysteine + 2 H(+)</text>
        <dbReference type="Rhea" id="RHEA:48096"/>
        <dbReference type="Rhea" id="RHEA-COMP:10532"/>
        <dbReference type="Rhea" id="RHEA-COMP:11991"/>
        <dbReference type="ChEBI" id="CHEBI:15378"/>
        <dbReference type="ChEBI" id="CHEBI:29965"/>
        <dbReference type="ChEBI" id="CHEBI:57856"/>
        <dbReference type="ChEBI" id="CHEBI:59789"/>
        <dbReference type="ChEBI" id="CHEBI:61897"/>
        <dbReference type="EC" id="2.1.1.319"/>
    </reaction>
</comment>
<dbReference type="GO" id="GO:0035242">
    <property type="term" value="F:protein-arginine omega-N asymmetric methyltransferase activity"/>
    <property type="evidence" value="ECO:0007669"/>
    <property type="project" value="UniProtKB-EC"/>
</dbReference>
<dbReference type="PANTHER" id="PTHR11006">
    <property type="entry name" value="PROTEIN ARGININE N-METHYLTRANSFERASE"/>
    <property type="match status" value="1"/>
</dbReference>
<evidence type="ECO:0000256" key="14">
    <source>
        <dbReference type="PROSITE-ProRule" id="PRU01015"/>
    </source>
</evidence>
<dbReference type="InterPro" id="IPR025799">
    <property type="entry name" value="Arg_MeTrfase"/>
</dbReference>
<keyword evidence="15" id="KW-0812">Transmembrane</keyword>
<dbReference type="InterPro" id="IPR001611">
    <property type="entry name" value="Leu-rich_rpt"/>
</dbReference>
<keyword evidence="4" id="KW-0433">Leucine-rich repeat</keyword>